<evidence type="ECO:0000313" key="7">
    <source>
        <dbReference type="Proteomes" id="UP000628463"/>
    </source>
</evidence>
<proteinExistence type="predicted"/>
<dbReference type="InterPro" id="IPR007492">
    <property type="entry name" value="LytTR_DNA-bd_dom"/>
</dbReference>
<dbReference type="SMART" id="SM00850">
    <property type="entry name" value="LytTR"/>
    <property type="match status" value="1"/>
</dbReference>
<dbReference type="InterPro" id="IPR046947">
    <property type="entry name" value="LytR-like"/>
</dbReference>
<dbReference type="SMART" id="SM00448">
    <property type="entry name" value="REC"/>
    <property type="match status" value="1"/>
</dbReference>
<sequence length="231" mass="27457">MNIAICDIDKEFASIIKLKIEEKLGSVDVDIYTDSKLLMQSDKVYDCVFLYMDMPDINGIDMARCIREKYTFTKMIFILSKLDAVVEVMKYNPYRFIRKEHLEEDIKEVIAVLKEKSEEELQYINFKIPGERKPLRFNIKDIVMFEVFRHELKIKLEDKEVRIKATLEILEKTLEAKGFIRVHKSYIANYLWIEDIIRNEVILNNGQRVPLSRQKKQTVIQRLNSLRSNKN</sequence>
<comment type="caution">
    <text evidence="6">The sequence shown here is derived from an EMBL/GenBank/DDBJ whole genome shotgun (WGS) entry which is preliminary data.</text>
</comment>
<evidence type="ECO:0000259" key="4">
    <source>
        <dbReference type="PROSITE" id="PS50110"/>
    </source>
</evidence>
<dbReference type="Proteomes" id="UP000628463">
    <property type="component" value="Unassembled WGS sequence"/>
</dbReference>
<comment type="caution">
    <text evidence="3">Lacks conserved residue(s) required for the propagation of feature annotation.</text>
</comment>
<evidence type="ECO:0000313" key="6">
    <source>
        <dbReference type="EMBL" id="MBC5680444.1"/>
    </source>
</evidence>
<dbReference type="Gene3D" id="3.40.50.2300">
    <property type="match status" value="1"/>
</dbReference>
<dbReference type="InterPro" id="IPR001789">
    <property type="entry name" value="Sig_transdc_resp-reg_receiver"/>
</dbReference>
<comment type="function">
    <text evidence="2">May play the central regulatory role in sporulation. It may be an element of the effector pathway responsible for the activation of sporulation genes in response to nutritional stress. Spo0A may act in concert with spo0H (a sigma factor) to control the expression of some genes that are critical to the sporulation process.</text>
</comment>
<keyword evidence="7" id="KW-1185">Reference proteome</keyword>
<evidence type="ECO:0000256" key="3">
    <source>
        <dbReference type="PROSITE-ProRule" id="PRU00169"/>
    </source>
</evidence>
<dbReference type="PROSITE" id="PS50930">
    <property type="entry name" value="HTH_LYTTR"/>
    <property type="match status" value="1"/>
</dbReference>
<dbReference type="PANTHER" id="PTHR37299:SF1">
    <property type="entry name" value="STAGE 0 SPORULATION PROTEIN A HOMOLOG"/>
    <property type="match status" value="1"/>
</dbReference>
<dbReference type="Pfam" id="PF04397">
    <property type="entry name" value="LytTR"/>
    <property type="match status" value="1"/>
</dbReference>
<evidence type="ECO:0000256" key="1">
    <source>
        <dbReference type="ARBA" id="ARBA00018672"/>
    </source>
</evidence>
<gene>
    <name evidence="6" type="ORF">H8S01_05655</name>
</gene>
<dbReference type="EMBL" id="JACOPD010000003">
    <property type="protein sequence ID" value="MBC5680444.1"/>
    <property type="molecule type" value="Genomic_DNA"/>
</dbReference>
<dbReference type="SUPFAM" id="SSF52172">
    <property type="entry name" value="CheY-like"/>
    <property type="match status" value="1"/>
</dbReference>
<reference evidence="6 7" key="1">
    <citation type="submission" date="2020-08" db="EMBL/GenBank/DDBJ databases">
        <title>Genome public.</title>
        <authorList>
            <person name="Liu C."/>
            <person name="Sun Q."/>
        </authorList>
    </citation>
    <scope>NUCLEOTIDE SEQUENCE [LARGE SCALE GENOMIC DNA]</scope>
    <source>
        <strain evidence="6 7">NSJ-43</strain>
    </source>
</reference>
<accession>A0ABR7FZ46</accession>
<dbReference type="InterPro" id="IPR011006">
    <property type="entry name" value="CheY-like_superfamily"/>
</dbReference>
<dbReference type="PANTHER" id="PTHR37299">
    <property type="entry name" value="TRANSCRIPTIONAL REGULATOR-RELATED"/>
    <property type="match status" value="1"/>
</dbReference>
<organism evidence="6 7">
    <name type="scientific">Lachnospira hominis</name>
    <name type="common">ex Liu et al. 2021</name>
    <dbReference type="NCBI Taxonomy" id="2763051"/>
    <lineage>
        <taxon>Bacteria</taxon>
        <taxon>Bacillati</taxon>
        <taxon>Bacillota</taxon>
        <taxon>Clostridia</taxon>
        <taxon>Lachnospirales</taxon>
        <taxon>Lachnospiraceae</taxon>
        <taxon>Lachnospira</taxon>
    </lineage>
</organism>
<feature type="domain" description="HTH LytTR-type" evidence="5">
    <location>
        <begin position="126"/>
        <end position="225"/>
    </location>
</feature>
<dbReference type="PROSITE" id="PS50110">
    <property type="entry name" value="RESPONSE_REGULATORY"/>
    <property type="match status" value="1"/>
</dbReference>
<dbReference type="Gene3D" id="2.40.50.1020">
    <property type="entry name" value="LytTr DNA-binding domain"/>
    <property type="match status" value="1"/>
</dbReference>
<feature type="domain" description="Response regulatory" evidence="4">
    <location>
        <begin position="2"/>
        <end position="114"/>
    </location>
</feature>
<name>A0ABR7FZ46_9FIRM</name>
<evidence type="ECO:0000256" key="2">
    <source>
        <dbReference type="ARBA" id="ARBA00024867"/>
    </source>
</evidence>
<dbReference type="RefSeq" id="WP_186836485.1">
    <property type="nucleotide sequence ID" value="NZ_JACOPD010000003.1"/>
</dbReference>
<protein>
    <recommendedName>
        <fullName evidence="1">Stage 0 sporulation protein A homolog</fullName>
    </recommendedName>
</protein>
<evidence type="ECO:0000259" key="5">
    <source>
        <dbReference type="PROSITE" id="PS50930"/>
    </source>
</evidence>
<dbReference type="Pfam" id="PF00072">
    <property type="entry name" value="Response_reg"/>
    <property type="match status" value="1"/>
</dbReference>